<evidence type="ECO:0000256" key="4">
    <source>
        <dbReference type="ARBA" id="ARBA00022741"/>
    </source>
</evidence>
<dbReference type="KEGG" id="hbs:IPV69_22555"/>
<keyword evidence="6 10" id="KW-0342">GTP-binding</keyword>
<evidence type="ECO:0000256" key="8">
    <source>
        <dbReference type="ARBA" id="ARBA00047746"/>
    </source>
</evidence>
<evidence type="ECO:0000256" key="7">
    <source>
        <dbReference type="ARBA" id="ARBA00023211"/>
    </source>
</evidence>
<gene>
    <name evidence="12" type="ORF">IPV69_22555</name>
</gene>
<feature type="binding site" evidence="10">
    <location>
        <begin position="322"/>
        <end position="325"/>
    </location>
    <ligand>
        <name>GMP</name>
        <dbReference type="ChEBI" id="CHEBI:58115"/>
    </ligand>
</feature>
<keyword evidence="13" id="KW-1185">Reference proteome</keyword>
<dbReference type="SUPFAM" id="SSF103365">
    <property type="entry name" value="Hypothetical protein PH1602"/>
    <property type="match status" value="1"/>
</dbReference>
<dbReference type="EMBL" id="CP063458">
    <property type="protein sequence ID" value="QOV88977.1"/>
    <property type="molecule type" value="Genomic_DNA"/>
</dbReference>
<dbReference type="EC" id="6.5.1.8" evidence="1"/>
<keyword evidence="2" id="KW-0436">Ligase</keyword>
<feature type="active site" description="GMP-histidine intermediate" evidence="9">
    <location>
        <position position="322"/>
    </location>
</feature>
<accession>A0A7M2WTX7</accession>
<evidence type="ECO:0000256" key="5">
    <source>
        <dbReference type="ARBA" id="ARBA00022800"/>
    </source>
</evidence>
<evidence type="ECO:0000256" key="2">
    <source>
        <dbReference type="ARBA" id="ARBA00022598"/>
    </source>
</evidence>
<dbReference type="Proteomes" id="UP000593765">
    <property type="component" value="Chromosome"/>
</dbReference>
<dbReference type="GO" id="GO:0006281">
    <property type="term" value="P:DNA repair"/>
    <property type="evidence" value="ECO:0007669"/>
    <property type="project" value="TreeGrafter"/>
</dbReference>
<dbReference type="GO" id="GO:0042245">
    <property type="term" value="P:RNA repair"/>
    <property type="evidence" value="ECO:0007669"/>
    <property type="project" value="UniProtKB-KW"/>
</dbReference>
<evidence type="ECO:0000256" key="11">
    <source>
        <dbReference type="PIRSR" id="PIRSR601233-3"/>
    </source>
</evidence>
<dbReference type="GO" id="GO:0006396">
    <property type="term" value="P:RNA processing"/>
    <property type="evidence" value="ECO:0007669"/>
    <property type="project" value="InterPro"/>
</dbReference>
<dbReference type="InterPro" id="IPR052915">
    <property type="entry name" value="RtcB-like"/>
</dbReference>
<dbReference type="AlphaFoldDB" id="A0A7M2WTX7"/>
<feature type="binding site" evidence="11">
    <location>
        <position position="168"/>
    </location>
    <ligand>
        <name>Mn(2+)</name>
        <dbReference type="ChEBI" id="CHEBI:29035"/>
        <label>1</label>
    </ligand>
</feature>
<evidence type="ECO:0000313" key="12">
    <source>
        <dbReference type="EMBL" id="QOV88977.1"/>
    </source>
</evidence>
<evidence type="ECO:0000256" key="9">
    <source>
        <dbReference type="PIRSR" id="PIRSR601233-1"/>
    </source>
</evidence>
<evidence type="ECO:0000256" key="1">
    <source>
        <dbReference type="ARBA" id="ARBA00012726"/>
    </source>
</evidence>
<dbReference type="InterPro" id="IPR036025">
    <property type="entry name" value="RtcB-like_sf"/>
</dbReference>
<dbReference type="PANTHER" id="PTHR43749:SF2">
    <property type="entry name" value="RNA-SPLICING LIGASE RTCB"/>
    <property type="match status" value="1"/>
</dbReference>
<name>A0A7M2WTX7_9BACT</name>
<dbReference type="PANTHER" id="PTHR43749">
    <property type="entry name" value="RNA-SPLICING LIGASE RTCB"/>
    <property type="match status" value="1"/>
</dbReference>
<evidence type="ECO:0000256" key="10">
    <source>
        <dbReference type="PIRSR" id="PIRSR601233-2"/>
    </source>
</evidence>
<dbReference type="RefSeq" id="WP_206291988.1">
    <property type="nucleotide sequence ID" value="NZ_CP063458.1"/>
</dbReference>
<comment type="cofactor">
    <cofactor evidence="11">
        <name>Mn(2+)</name>
        <dbReference type="ChEBI" id="CHEBI:29035"/>
    </cofactor>
    <text evidence="11">Binds 2 manganese ions per subunit.</text>
</comment>
<dbReference type="GO" id="GO:0005525">
    <property type="term" value="F:GTP binding"/>
    <property type="evidence" value="ECO:0007669"/>
    <property type="project" value="UniProtKB-KW"/>
</dbReference>
<dbReference type="GO" id="GO:0030145">
    <property type="term" value="F:manganese ion binding"/>
    <property type="evidence" value="ECO:0007669"/>
    <property type="project" value="TreeGrafter"/>
</dbReference>
<feature type="binding site" evidence="10">
    <location>
        <position position="394"/>
    </location>
    <ligand>
        <name>GMP</name>
        <dbReference type="ChEBI" id="CHEBI:58115"/>
    </ligand>
</feature>
<comment type="catalytic activity">
    <reaction evidence="8">
        <text>a 3'-end 3'-phospho-ribonucleotide-RNA + a 5'-end dephospho-ribonucleoside-RNA + GTP = a ribonucleotidyl-ribonucleotide-RNA + GMP + diphosphate</text>
        <dbReference type="Rhea" id="RHEA:68076"/>
        <dbReference type="Rhea" id="RHEA-COMP:10463"/>
        <dbReference type="Rhea" id="RHEA-COMP:13936"/>
        <dbReference type="Rhea" id="RHEA-COMP:17355"/>
        <dbReference type="ChEBI" id="CHEBI:33019"/>
        <dbReference type="ChEBI" id="CHEBI:37565"/>
        <dbReference type="ChEBI" id="CHEBI:58115"/>
        <dbReference type="ChEBI" id="CHEBI:83062"/>
        <dbReference type="ChEBI" id="CHEBI:138284"/>
        <dbReference type="ChEBI" id="CHEBI:173118"/>
        <dbReference type="EC" id="6.5.1.8"/>
    </reaction>
</comment>
<feature type="binding site" evidence="11">
    <location>
        <position position="185"/>
    </location>
    <ligand>
        <name>Mn(2+)</name>
        <dbReference type="ChEBI" id="CHEBI:29035"/>
        <label>2</label>
    </ligand>
</feature>
<dbReference type="Pfam" id="PF01139">
    <property type="entry name" value="RtcB"/>
    <property type="match status" value="2"/>
</dbReference>
<keyword evidence="5" id="KW-0692">RNA repair</keyword>
<organism evidence="12 13">
    <name type="scientific">Humisphaera borealis</name>
    <dbReference type="NCBI Taxonomy" id="2807512"/>
    <lineage>
        <taxon>Bacteria</taxon>
        <taxon>Pseudomonadati</taxon>
        <taxon>Planctomycetota</taxon>
        <taxon>Phycisphaerae</taxon>
        <taxon>Tepidisphaerales</taxon>
        <taxon>Tepidisphaeraceae</taxon>
        <taxon>Humisphaera</taxon>
    </lineage>
</organism>
<proteinExistence type="predicted"/>
<feature type="binding site" evidence="11">
    <location>
        <position position="266"/>
    </location>
    <ligand>
        <name>Mn(2+)</name>
        <dbReference type="ChEBI" id="CHEBI:29035"/>
        <label>2</label>
    </ligand>
</feature>
<dbReference type="GO" id="GO:0170057">
    <property type="term" value="F:RNA ligase (GTP) activity"/>
    <property type="evidence" value="ECO:0007669"/>
    <property type="project" value="UniProtKB-EC"/>
</dbReference>
<evidence type="ECO:0000256" key="3">
    <source>
        <dbReference type="ARBA" id="ARBA00022723"/>
    </source>
</evidence>
<keyword evidence="4 10" id="KW-0547">Nucleotide-binding</keyword>
<feature type="binding site" evidence="11">
    <location>
        <position position="87"/>
    </location>
    <ligand>
        <name>Mn(2+)</name>
        <dbReference type="ChEBI" id="CHEBI:29035"/>
        <label>1</label>
    </ligand>
</feature>
<feature type="binding site" evidence="10">
    <location>
        <begin position="266"/>
        <end position="267"/>
    </location>
    <ligand>
        <name>GMP</name>
        <dbReference type="ChEBI" id="CHEBI:58115"/>
    </ligand>
</feature>
<keyword evidence="3 11" id="KW-0479">Metal-binding</keyword>
<feature type="binding site" evidence="10">
    <location>
        <begin position="167"/>
        <end position="171"/>
    </location>
    <ligand>
        <name>GMP</name>
        <dbReference type="ChEBI" id="CHEBI:58115"/>
    </ligand>
</feature>
<dbReference type="GO" id="GO:0003909">
    <property type="term" value="F:DNA ligase activity"/>
    <property type="evidence" value="ECO:0007669"/>
    <property type="project" value="TreeGrafter"/>
</dbReference>
<feature type="binding site" evidence="10">
    <location>
        <position position="305"/>
    </location>
    <ligand>
        <name>GMP</name>
        <dbReference type="ChEBI" id="CHEBI:58115"/>
    </ligand>
</feature>
<protein>
    <recommendedName>
        <fullName evidence="1">3'-phosphate/5'-hydroxy nucleic acid ligase</fullName>
        <ecNumber evidence="1">6.5.1.8</ecNumber>
    </recommendedName>
</protein>
<dbReference type="InterPro" id="IPR001233">
    <property type="entry name" value="RtcB"/>
</dbReference>
<evidence type="ECO:0000256" key="6">
    <source>
        <dbReference type="ARBA" id="ARBA00023134"/>
    </source>
</evidence>
<feature type="binding site" evidence="10">
    <location>
        <begin position="298"/>
        <end position="301"/>
    </location>
    <ligand>
        <name>GMP</name>
        <dbReference type="ChEBI" id="CHEBI:58115"/>
    </ligand>
</feature>
<reference evidence="12 13" key="1">
    <citation type="submission" date="2020-10" db="EMBL/GenBank/DDBJ databases">
        <title>Wide distribution of Phycisphaera-like planctomycetes from WD2101 soil group in peatlands and genome analysis of the first cultivated representative.</title>
        <authorList>
            <person name="Dedysh S.N."/>
            <person name="Beletsky A.V."/>
            <person name="Ivanova A."/>
            <person name="Kulichevskaya I.S."/>
            <person name="Suzina N.E."/>
            <person name="Philippov D.A."/>
            <person name="Rakitin A.L."/>
            <person name="Mardanov A.V."/>
            <person name="Ravin N.V."/>
        </authorList>
    </citation>
    <scope>NUCLEOTIDE SEQUENCE [LARGE SCALE GENOMIC DNA]</scope>
    <source>
        <strain evidence="12 13">M1803</strain>
    </source>
</reference>
<evidence type="ECO:0000313" key="13">
    <source>
        <dbReference type="Proteomes" id="UP000593765"/>
    </source>
</evidence>
<dbReference type="Gene3D" id="3.90.1860.10">
    <property type="entry name" value="tRNA-splicing ligase RtcB"/>
    <property type="match status" value="1"/>
</dbReference>
<keyword evidence="7 11" id="KW-0464">Manganese</keyword>
<sequence>MSSDNEDLPASVTSVASAKADPTAPTLATWLAWPLDTPVKNAIDRALHADDVVHVAVMPDVHLATDVCVGTAMATRRLVYPSAVGGDIGCGMLAIAFDATADLLQDADRAGQLLRAIGRRVPSHRRHRTARLPMPVDCVASDLSHPALVAAAGDDGGLQFGTLGGGNHFVELQADEDDRLWLMIHSGSRAMGQVVRSHHVARATRGATMPLLDTETDLGQAYLNDQDWARRYARGNRIAMAEQVCEAIHELTGVTRIESSLIECDHNHVRREAHFGESLLVHRKGATPADDGLAGVVPGSMGTTSVHIVGRGEPQSLRSSAHGAGRQMSRTVARERFGRHEVRRQMADVWYDPRILDAMREESPKAYKDLRAVLKAQEPLMKVTRRLRPLLVYKGS</sequence>